<dbReference type="Gene3D" id="3.40.50.2300">
    <property type="match status" value="1"/>
</dbReference>
<keyword evidence="3" id="KW-0813">Transport</keyword>
<dbReference type="InterPro" id="IPR036095">
    <property type="entry name" value="PTS_EIIB-like_sf"/>
</dbReference>
<keyword evidence="4" id="KW-1185">Reference proteome</keyword>
<proteinExistence type="predicted"/>
<dbReference type="RefSeq" id="WP_130805724.1">
    <property type="nucleotide sequence ID" value="NZ_LR130785.1"/>
</dbReference>
<sequence length="93" mass="10253">MEILAVCGFGVGSSMVLKMTLDKVFKELGVDANVQTMDLSSAKGAKPDAIFTSKEIAKDLRNSTTSPVYEVEKYMDKQEVKSAVEKFINENKK</sequence>
<dbReference type="InterPro" id="IPR013011">
    <property type="entry name" value="PTS_EIIB_2"/>
</dbReference>
<dbReference type="CDD" id="cd05563">
    <property type="entry name" value="PTS_IIB_ascorbate"/>
    <property type="match status" value="1"/>
</dbReference>
<feature type="domain" description="PTS EIIB type-2" evidence="2">
    <location>
        <begin position="1"/>
        <end position="92"/>
    </location>
</feature>
<accession>A0A845QVL7</accession>
<dbReference type="GO" id="GO:0009401">
    <property type="term" value="P:phosphoenolpyruvate-dependent sugar phosphotransferase system"/>
    <property type="evidence" value="ECO:0007669"/>
    <property type="project" value="InterPro"/>
</dbReference>
<dbReference type="GO" id="GO:0008982">
    <property type="term" value="F:protein-N(PI)-phosphohistidine-sugar phosphotransferase activity"/>
    <property type="evidence" value="ECO:0007669"/>
    <property type="project" value="InterPro"/>
</dbReference>
<dbReference type="AlphaFoldDB" id="A0A845QVL7"/>
<evidence type="ECO:0000313" key="3">
    <source>
        <dbReference type="EMBL" id="NBI06044.1"/>
    </source>
</evidence>
<keyword evidence="1" id="KW-0808">Transferase</keyword>
<gene>
    <name evidence="3" type="ORF">D3Z33_04115</name>
</gene>
<organism evidence="3 4">
    <name type="scientific">Senegalia massiliensis</name>
    <dbReference type="NCBI Taxonomy" id="1720316"/>
    <lineage>
        <taxon>Bacteria</taxon>
        <taxon>Bacillati</taxon>
        <taxon>Bacillota</taxon>
        <taxon>Clostridia</taxon>
        <taxon>Eubacteriales</taxon>
        <taxon>Clostridiaceae</taxon>
        <taxon>Senegalia</taxon>
    </lineage>
</organism>
<protein>
    <submittedName>
        <fullName evidence="3">PTS sugar transporter subunit IIB</fullName>
    </submittedName>
</protein>
<evidence type="ECO:0000259" key="2">
    <source>
        <dbReference type="PROSITE" id="PS51099"/>
    </source>
</evidence>
<dbReference type="InterPro" id="IPR003501">
    <property type="entry name" value="PTS_EIIB_2/3"/>
</dbReference>
<dbReference type="Pfam" id="PF02302">
    <property type="entry name" value="PTS_IIB"/>
    <property type="match status" value="1"/>
</dbReference>
<dbReference type="PROSITE" id="PS51099">
    <property type="entry name" value="PTS_EIIB_TYPE_2"/>
    <property type="match status" value="1"/>
</dbReference>
<evidence type="ECO:0000313" key="4">
    <source>
        <dbReference type="Proteomes" id="UP000467132"/>
    </source>
</evidence>
<dbReference type="OrthoDB" id="6603449at2"/>
<name>A0A845QVL7_9CLOT</name>
<evidence type="ECO:0000256" key="1">
    <source>
        <dbReference type="ARBA" id="ARBA00022679"/>
    </source>
</evidence>
<keyword evidence="3" id="KW-0762">Sugar transport</keyword>
<dbReference type="Proteomes" id="UP000467132">
    <property type="component" value="Unassembled WGS sequence"/>
</dbReference>
<dbReference type="EMBL" id="QXXA01000005">
    <property type="protein sequence ID" value="NBI06044.1"/>
    <property type="molecule type" value="Genomic_DNA"/>
</dbReference>
<dbReference type="SUPFAM" id="SSF52794">
    <property type="entry name" value="PTS system IIB component-like"/>
    <property type="match status" value="1"/>
</dbReference>
<comment type="caution">
    <text evidence="3">The sequence shown here is derived from an EMBL/GenBank/DDBJ whole genome shotgun (WGS) entry which is preliminary data.</text>
</comment>
<reference evidence="3 4" key="1">
    <citation type="submission" date="2018-08" db="EMBL/GenBank/DDBJ databases">
        <title>Murine metabolic-syndrome-specific gut microbial biobank.</title>
        <authorList>
            <person name="Liu C."/>
        </authorList>
    </citation>
    <scope>NUCLEOTIDE SEQUENCE [LARGE SCALE GENOMIC DNA]</scope>
    <source>
        <strain evidence="3 4">583</strain>
    </source>
</reference>